<sequence length="93" mass="9800">MKTTWTFVGVAVLAVAVLFGVYMVDIDQTQDARLPDVDVSVEGGQAPEFDAEVGSISVGTDETTVTVPDVEITTTEETVTVPTLNVTPPENDG</sequence>
<comment type="caution">
    <text evidence="2">The sequence shown here is derived from an EMBL/GenBank/DDBJ whole genome shotgun (WGS) entry which is preliminary data.</text>
</comment>
<dbReference type="RefSeq" id="WP_159804013.1">
    <property type="nucleotide sequence ID" value="NZ_BLJE01000001.1"/>
</dbReference>
<gene>
    <name evidence="2" type="ORF">KIN_01000</name>
</gene>
<evidence type="ECO:0000313" key="2">
    <source>
        <dbReference type="EMBL" id="GFE63026.1"/>
    </source>
</evidence>
<dbReference type="OrthoDB" id="461507at2"/>
<dbReference type="Proteomes" id="UP000436822">
    <property type="component" value="Unassembled WGS sequence"/>
</dbReference>
<evidence type="ECO:0000313" key="3">
    <source>
        <dbReference type="Proteomes" id="UP000436822"/>
    </source>
</evidence>
<keyword evidence="1" id="KW-0472">Membrane</keyword>
<accession>A0A6N6JA89</accession>
<keyword evidence="3" id="KW-1185">Reference proteome</keyword>
<reference evidence="2 3" key="1">
    <citation type="submission" date="2019-12" db="EMBL/GenBank/DDBJ databases">
        <title>Litoreibacter badius sp. nov., a novel bacteriochlorophyll a-containing bacterium in the genus Litoreibacter.</title>
        <authorList>
            <person name="Kanamuro M."/>
            <person name="Takabe Y."/>
            <person name="Mori K."/>
            <person name="Takaichi S."/>
            <person name="Hanada S."/>
        </authorList>
    </citation>
    <scope>NUCLEOTIDE SEQUENCE [LARGE SCALE GENOMIC DNA]</scope>
    <source>
        <strain evidence="2 3">K6</strain>
    </source>
</reference>
<proteinExistence type="predicted"/>
<organism evidence="2 3">
    <name type="scientific">Litoreibacter roseus</name>
    <dbReference type="NCBI Taxonomy" id="2601869"/>
    <lineage>
        <taxon>Bacteria</taxon>
        <taxon>Pseudomonadati</taxon>
        <taxon>Pseudomonadota</taxon>
        <taxon>Alphaproteobacteria</taxon>
        <taxon>Rhodobacterales</taxon>
        <taxon>Roseobacteraceae</taxon>
        <taxon>Litoreibacter</taxon>
    </lineage>
</organism>
<dbReference type="EMBL" id="BLJE01000001">
    <property type="protein sequence ID" value="GFE63026.1"/>
    <property type="molecule type" value="Genomic_DNA"/>
</dbReference>
<keyword evidence="1" id="KW-0812">Transmembrane</keyword>
<evidence type="ECO:0000256" key="1">
    <source>
        <dbReference type="SAM" id="Phobius"/>
    </source>
</evidence>
<keyword evidence="1" id="KW-1133">Transmembrane helix</keyword>
<dbReference type="AlphaFoldDB" id="A0A6N6JA89"/>
<feature type="transmembrane region" description="Helical" evidence="1">
    <location>
        <begin position="6"/>
        <end position="24"/>
    </location>
</feature>
<protein>
    <submittedName>
        <fullName evidence="2">Uncharacterized protein</fullName>
    </submittedName>
</protein>
<name>A0A6N6JA89_9RHOB</name>